<gene>
    <name evidence="1" type="ORF">EG68_01942</name>
</gene>
<sequence length="107" mass="12457">MNPRTIVPPEPLDVNSTNRLEDNCCLWREKYEDFCLLANLTETSIAYQLAMPRHAAGDGGRRILGNVTFKDGEDKKEPSVIIRKVEEYCLGQTNKTFERFQFFERNR</sequence>
<protein>
    <submittedName>
        <fullName evidence="1">Uncharacterized protein</fullName>
    </submittedName>
</protein>
<evidence type="ECO:0000313" key="1">
    <source>
        <dbReference type="EMBL" id="KAF7260823.1"/>
    </source>
</evidence>
<dbReference type="Proteomes" id="UP000822476">
    <property type="component" value="Unassembled WGS sequence"/>
</dbReference>
<evidence type="ECO:0000313" key="2">
    <source>
        <dbReference type="Proteomes" id="UP000822476"/>
    </source>
</evidence>
<dbReference type="AlphaFoldDB" id="A0A8S9Z5Z5"/>
<dbReference type="EMBL" id="JTDE01000595">
    <property type="protein sequence ID" value="KAF7260823.1"/>
    <property type="molecule type" value="Genomic_DNA"/>
</dbReference>
<comment type="caution">
    <text evidence="1">The sequence shown here is derived from an EMBL/GenBank/DDBJ whole genome shotgun (WGS) entry which is preliminary data.</text>
</comment>
<keyword evidence="2" id="KW-1185">Reference proteome</keyword>
<dbReference type="OrthoDB" id="6279138at2759"/>
<organism evidence="1 2">
    <name type="scientific">Paragonimus skrjabini miyazakii</name>
    <dbReference type="NCBI Taxonomy" id="59628"/>
    <lineage>
        <taxon>Eukaryota</taxon>
        <taxon>Metazoa</taxon>
        <taxon>Spiralia</taxon>
        <taxon>Lophotrochozoa</taxon>
        <taxon>Platyhelminthes</taxon>
        <taxon>Trematoda</taxon>
        <taxon>Digenea</taxon>
        <taxon>Plagiorchiida</taxon>
        <taxon>Troglotremata</taxon>
        <taxon>Troglotrematidae</taxon>
        <taxon>Paragonimus</taxon>
    </lineage>
</organism>
<proteinExistence type="predicted"/>
<accession>A0A8S9Z5Z5</accession>
<name>A0A8S9Z5Z5_9TREM</name>
<reference evidence="1" key="1">
    <citation type="submission" date="2019-07" db="EMBL/GenBank/DDBJ databases">
        <title>Annotation for the trematode Paragonimus miyazaki's.</title>
        <authorList>
            <person name="Choi Y.-J."/>
        </authorList>
    </citation>
    <scope>NUCLEOTIDE SEQUENCE</scope>
    <source>
        <strain evidence="1">Japan</strain>
    </source>
</reference>